<evidence type="ECO:0008006" key="4">
    <source>
        <dbReference type="Google" id="ProtNLM"/>
    </source>
</evidence>
<protein>
    <recommendedName>
        <fullName evidence="4">Phenol degradation protein meta</fullName>
    </recommendedName>
</protein>
<dbReference type="Proteomes" id="UP000445000">
    <property type="component" value="Unassembled WGS sequence"/>
</dbReference>
<gene>
    <name evidence="2" type="ORF">GCM10011487_45110</name>
</gene>
<organism evidence="2 3">
    <name type="scientific">Steroidobacter agaridevorans</name>
    <dbReference type="NCBI Taxonomy" id="2695856"/>
    <lineage>
        <taxon>Bacteria</taxon>
        <taxon>Pseudomonadati</taxon>
        <taxon>Pseudomonadota</taxon>
        <taxon>Gammaproteobacteria</taxon>
        <taxon>Steroidobacterales</taxon>
        <taxon>Steroidobacteraceae</taxon>
        <taxon>Steroidobacter</taxon>
    </lineage>
</organism>
<dbReference type="AlphaFoldDB" id="A0A829YI58"/>
<accession>A0A829YI58</accession>
<feature type="region of interest" description="Disordered" evidence="1">
    <location>
        <begin position="301"/>
        <end position="327"/>
    </location>
</feature>
<name>A0A829YI58_9GAMM</name>
<evidence type="ECO:0000313" key="3">
    <source>
        <dbReference type="Proteomes" id="UP000445000"/>
    </source>
</evidence>
<reference evidence="3" key="1">
    <citation type="submission" date="2020-01" db="EMBL/GenBank/DDBJ databases">
        <title>'Steroidobacter agaridevorans' sp. nov., agar-degrading bacteria isolated from rhizosphere soils.</title>
        <authorList>
            <person name="Ikenaga M."/>
            <person name="Kataoka M."/>
            <person name="Murouchi A."/>
            <person name="Katsuragi S."/>
            <person name="Sakai M."/>
        </authorList>
    </citation>
    <scope>NUCLEOTIDE SEQUENCE [LARGE SCALE GENOMIC DNA]</scope>
    <source>
        <strain evidence="3">YU21-B</strain>
    </source>
</reference>
<dbReference type="InterPro" id="IPR025737">
    <property type="entry name" value="FApF"/>
</dbReference>
<evidence type="ECO:0000256" key="1">
    <source>
        <dbReference type="SAM" id="MobiDB-lite"/>
    </source>
</evidence>
<feature type="compositionally biased region" description="Polar residues" evidence="1">
    <location>
        <begin position="318"/>
        <end position="327"/>
    </location>
</feature>
<sequence length="327" mass="35738">MLCCATVHSHAQVSLPPTNLGDTSFRDGIAGPGALLEHSLSFYRATRLTDADGDAQPQFDQLEVGALVTHVARITDRRIFGGNWGFEALLPIVSSASSPSPATSYSRSGLGDLTVSAFILQWPARDLGTGRLWQRLNLAVTAPTGQYDAQSPMNIGSNTWIFNPHYAFTWEAASGWELSGRIHYLWPGENEQPPTPIARGSTKAGEAVHLNLSVSYEMSQRLRLGIATYALRQVSEDRIDGRELRGSREASFGIGPGLQYQSRFGDLFINSYVETAARNRPQGAKVIVRWAFPFAADTRQAQSANTPERSCSDHDVASNPQSRRCAK</sequence>
<evidence type="ECO:0000313" key="2">
    <source>
        <dbReference type="EMBL" id="GFE82511.1"/>
    </source>
</evidence>
<dbReference type="EMBL" id="BLJN01000004">
    <property type="protein sequence ID" value="GFE82511.1"/>
    <property type="molecule type" value="Genomic_DNA"/>
</dbReference>
<proteinExistence type="predicted"/>
<dbReference type="Pfam" id="PF13557">
    <property type="entry name" value="Phenol_MetA_deg"/>
    <property type="match status" value="1"/>
</dbReference>
<keyword evidence="3" id="KW-1185">Reference proteome</keyword>
<comment type="caution">
    <text evidence="2">The sequence shown here is derived from an EMBL/GenBank/DDBJ whole genome shotgun (WGS) entry which is preliminary data.</text>
</comment>